<comment type="similarity">
    <text evidence="1">Belongs to the actin family.</text>
</comment>
<proteinExistence type="inferred from homology"/>
<feature type="compositionally biased region" description="Acidic residues" evidence="2">
    <location>
        <begin position="532"/>
        <end position="543"/>
    </location>
</feature>
<protein>
    <submittedName>
        <fullName evidence="3">Nuclear actin-protein involved in chromatin remodeling</fullName>
    </submittedName>
</protein>
<name>A0AA43QG66_9LECA</name>
<reference evidence="3" key="1">
    <citation type="journal article" date="2023" name="Genome Biol. Evol.">
        <title>First Whole Genome Sequence and Flow Cytometry Genome Size Data for the Lichen-Forming Fungus Ramalina farinacea (Ascomycota).</title>
        <authorList>
            <person name="Llewellyn T."/>
            <person name="Mian S."/>
            <person name="Hill R."/>
            <person name="Leitch I.J."/>
            <person name="Gaya E."/>
        </authorList>
    </citation>
    <scope>NUCLEOTIDE SEQUENCE</scope>
    <source>
        <strain evidence="3">LIQ254RAFAR</strain>
    </source>
</reference>
<dbReference type="Gene3D" id="3.90.640.10">
    <property type="entry name" value="Actin, Chain A, domain 4"/>
    <property type="match status" value="2"/>
</dbReference>
<feature type="compositionally biased region" description="Acidic residues" evidence="2">
    <location>
        <begin position="556"/>
        <end position="566"/>
    </location>
</feature>
<dbReference type="FunFam" id="3.30.420.40:FF:000058">
    <property type="entry name" value="Putative actin-related protein 5"/>
    <property type="match status" value="1"/>
</dbReference>
<feature type="region of interest" description="Disordered" evidence="2">
    <location>
        <begin position="397"/>
        <end position="419"/>
    </location>
</feature>
<dbReference type="Pfam" id="PF00022">
    <property type="entry name" value="Actin"/>
    <property type="match status" value="2"/>
</dbReference>
<organism evidence="3 4">
    <name type="scientific">Ramalina farinacea</name>
    <dbReference type="NCBI Taxonomy" id="258253"/>
    <lineage>
        <taxon>Eukaryota</taxon>
        <taxon>Fungi</taxon>
        <taxon>Dikarya</taxon>
        <taxon>Ascomycota</taxon>
        <taxon>Pezizomycotina</taxon>
        <taxon>Lecanoromycetes</taxon>
        <taxon>OSLEUM clade</taxon>
        <taxon>Lecanoromycetidae</taxon>
        <taxon>Lecanorales</taxon>
        <taxon>Lecanorineae</taxon>
        <taxon>Ramalinaceae</taxon>
        <taxon>Ramalina</taxon>
    </lineage>
</organism>
<dbReference type="SMART" id="SM00268">
    <property type="entry name" value="ACTIN"/>
    <property type="match status" value="1"/>
</dbReference>
<dbReference type="SUPFAM" id="SSF53067">
    <property type="entry name" value="Actin-like ATPase domain"/>
    <property type="match status" value="2"/>
</dbReference>
<sequence>MTISSSRYVQPAREGDGVNGRRSPKPPPRTWNAIDPPFRGYQTLPTDSYSQTSSNDPIIIDNGSHLIRAGYSTSSKPLLEFPADVARYKDRKTNRHVCYVGYNAFADATTRGQIKGPFQEATNVVEKWDYMENVLDYVFSSLGVDNGERGGIGRGIVMTEPIAALGYTRKTMNEVLFECYRAPSVAYGIDALFSFKQNKGSDGIIISSSHTSTHVLPVLAGKAIMSGVSRLNFGGYHAALYLKKLLHLKYPGFPAQIKDYQVEQMVRDQCYVSQNFDHEIAHYLEWTGLEDRDRIIQFPFTEHTVIEKSKEELEQIAERKRQGGIRLQEQAAQMRLKKLIEKEQNLEFWKDLQRRLEGQTKKEVKRLLDAEELKDEAALDRTIKDLEKRIRKARNKDIGVEEPEEQEEQSFPLLDTPDADLDEAGLKQKRHQRLMKSGLEARQRAKAEKAQEAARQAEVQRLDDEQRDTNLDSWLQQRRAKRSTLLQQIKDRDRQTRDLGNRKSLASQIRMKTLASLASDQPGRKRRRGGGDDDDFGANDEDWGVYRTVQTGEPGASDEEEEEDLDGDMRKLEAELLQHDPEFSEAHTMGAARDWTKSLMHAFLRGPRPFDPESQRELHQLHLNVERIRVPEVVFQPSIAGLDQAGLVDIAAGVIESGFGKDGRDRRAVLKDIFFTGGNTMFEGFQQRFEKDLRALLPVDAVMQTRKAKDPLLDAWKGAANWAREPGYKPASVSRAEYEEKGSEYMKEHNLGNVG</sequence>
<dbReference type="InterPro" id="IPR043129">
    <property type="entry name" value="ATPase_NBD"/>
</dbReference>
<accession>A0AA43QG66</accession>
<evidence type="ECO:0000256" key="1">
    <source>
        <dbReference type="RuleBase" id="RU000487"/>
    </source>
</evidence>
<dbReference type="InterPro" id="IPR004000">
    <property type="entry name" value="Actin"/>
</dbReference>
<dbReference type="Proteomes" id="UP001161017">
    <property type="component" value="Unassembled WGS sequence"/>
</dbReference>
<evidence type="ECO:0000313" key="4">
    <source>
        <dbReference type="Proteomes" id="UP001161017"/>
    </source>
</evidence>
<evidence type="ECO:0000256" key="2">
    <source>
        <dbReference type="SAM" id="MobiDB-lite"/>
    </source>
</evidence>
<feature type="compositionally biased region" description="Basic and acidic residues" evidence="2">
    <location>
        <begin position="439"/>
        <end position="452"/>
    </location>
</feature>
<evidence type="ECO:0000313" key="3">
    <source>
        <dbReference type="EMBL" id="MDI1485935.1"/>
    </source>
</evidence>
<feature type="region of interest" description="Disordered" evidence="2">
    <location>
        <begin position="1"/>
        <end position="37"/>
    </location>
</feature>
<comment type="caution">
    <text evidence="3">The sequence shown here is derived from an EMBL/GenBank/DDBJ whole genome shotgun (WGS) entry which is preliminary data.</text>
</comment>
<feature type="compositionally biased region" description="Basic and acidic residues" evidence="2">
    <location>
        <begin position="489"/>
        <end position="501"/>
    </location>
</feature>
<dbReference type="Gene3D" id="3.30.420.40">
    <property type="match status" value="4"/>
</dbReference>
<dbReference type="EMBL" id="JAPUFD010000002">
    <property type="protein sequence ID" value="MDI1485935.1"/>
    <property type="molecule type" value="Genomic_DNA"/>
</dbReference>
<feature type="region of interest" description="Disordered" evidence="2">
    <location>
        <begin position="439"/>
        <end position="466"/>
    </location>
</feature>
<gene>
    <name evidence="3" type="primary">ARP5</name>
    <name evidence="3" type="ORF">OHK93_004124</name>
</gene>
<feature type="region of interest" description="Disordered" evidence="2">
    <location>
        <begin position="485"/>
        <end position="566"/>
    </location>
</feature>
<dbReference type="AlphaFoldDB" id="A0AA43QG66"/>
<keyword evidence="4" id="KW-1185">Reference proteome</keyword>
<dbReference type="PANTHER" id="PTHR11937">
    <property type="entry name" value="ACTIN"/>
    <property type="match status" value="1"/>
</dbReference>